<comment type="caution">
    <text evidence="1">The sequence shown here is derived from an EMBL/GenBank/DDBJ whole genome shotgun (WGS) entry which is preliminary data.</text>
</comment>
<reference evidence="1" key="1">
    <citation type="submission" date="2022-12" db="EMBL/GenBank/DDBJ databases">
        <title>Isolation and characterisation of novel Methanocorpusculum spp. from native Australian herbivores indicates the genus is ancestrally host-associated.</title>
        <authorList>
            <person name="Volmer J.G."/>
            <person name="Soo R.M."/>
            <person name="Evans P.N."/>
            <person name="Hoedt E.C."/>
            <person name="Astorga Alsina A.L."/>
            <person name="Woodcroft B.J."/>
            <person name="Tyson G.W."/>
            <person name="Hugenholtz P."/>
            <person name="Morrison M."/>
        </authorList>
    </citation>
    <scope>NUCLEOTIDE SEQUENCE</scope>
    <source>
        <strain evidence="1">MG</strain>
    </source>
</reference>
<evidence type="ECO:0000313" key="2">
    <source>
        <dbReference type="Proteomes" id="UP001141422"/>
    </source>
</evidence>
<keyword evidence="2" id="KW-1185">Reference proteome</keyword>
<organism evidence="1 2">
    <name type="scientific">Methanocorpusculum petauri</name>
    <dbReference type="NCBI Taxonomy" id="3002863"/>
    <lineage>
        <taxon>Archaea</taxon>
        <taxon>Methanobacteriati</taxon>
        <taxon>Methanobacteriota</taxon>
        <taxon>Stenosarchaea group</taxon>
        <taxon>Methanomicrobia</taxon>
        <taxon>Methanomicrobiales</taxon>
        <taxon>Methanocorpusculaceae</taxon>
        <taxon>Methanocorpusculum</taxon>
    </lineage>
</organism>
<dbReference type="RefSeq" id="WP_268924172.1">
    <property type="nucleotide sequence ID" value="NZ_JAPTGB010000003.1"/>
</dbReference>
<proteinExistence type="predicted"/>
<name>A0ABT4IDY5_9EURY</name>
<gene>
    <name evidence="1" type="ORF">O0S10_01735</name>
</gene>
<accession>A0ABT4IDY5</accession>
<sequence length="354" mass="37860">MPSVANAIVIRASVVPLAARSSQYGVAAVVGLSDADAKNTPREYTQLSTLLTDHGADTPVGTAAKAAFENGIGSLYVVSISAVAADQPTADEVAAALATLLPHVTTHDVAGVCLAGIYSDQPALLKKLAAFAEANKIIFTTTHPAGAEVADIVSAVKQIDSEYGMFVAHADPEFTGDLAAATLGHIMTLHPAYRIGWTAVDVAVTKYFPAADVETLETARVNAVLLLKNDGRNYLSNQLTLTQQSEKSQYLDILRKTQWIVSNLQDDLTTYMLNTPYIRYDDVGFAYIEGRIMATLERLKGDNQVLSSYEIAMPRLADIPAASQRERILTGIQILVKAPGDIQGMVIPLIVEAF</sequence>
<dbReference type="EMBL" id="JAPTGB010000003">
    <property type="protein sequence ID" value="MCZ0859948.1"/>
    <property type="molecule type" value="Genomic_DNA"/>
</dbReference>
<protein>
    <submittedName>
        <fullName evidence="1">Uncharacterized protein</fullName>
    </submittedName>
</protein>
<dbReference type="Proteomes" id="UP001141422">
    <property type="component" value="Unassembled WGS sequence"/>
</dbReference>
<evidence type="ECO:0000313" key="1">
    <source>
        <dbReference type="EMBL" id="MCZ0859948.1"/>
    </source>
</evidence>